<dbReference type="EMBL" id="FQTU01000004">
    <property type="protein sequence ID" value="SHE62730.1"/>
    <property type="molecule type" value="Genomic_DNA"/>
</dbReference>
<evidence type="ECO:0000256" key="8">
    <source>
        <dbReference type="RuleBase" id="RU003881"/>
    </source>
</evidence>
<keyword evidence="8" id="KW-0521">NADP</keyword>
<evidence type="ECO:0000256" key="7">
    <source>
        <dbReference type="RuleBase" id="RU003880"/>
    </source>
</evidence>
<dbReference type="GO" id="GO:0004791">
    <property type="term" value="F:thioredoxin-disulfide reductase (NADPH) activity"/>
    <property type="evidence" value="ECO:0007669"/>
    <property type="project" value="UniProtKB-UniRule"/>
</dbReference>
<dbReference type="GO" id="GO:0005737">
    <property type="term" value="C:cytoplasm"/>
    <property type="evidence" value="ECO:0007669"/>
    <property type="project" value="InterPro"/>
</dbReference>
<dbReference type="PRINTS" id="PR00469">
    <property type="entry name" value="PNDRDTASEII"/>
</dbReference>
<organism evidence="10 11">
    <name type="scientific">Alkalibacter saccharofermentans DSM 14828</name>
    <dbReference type="NCBI Taxonomy" id="1120975"/>
    <lineage>
        <taxon>Bacteria</taxon>
        <taxon>Bacillati</taxon>
        <taxon>Bacillota</taxon>
        <taxon>Clostridia</taxon>
        <taxon>Eubacteriales</taxon>
        <taxon>Eubacteriaceae</taxon>
        <taxon>Alkalibacter</taxon>
    </lineage>
</organism>
<dbReference type="Gene3D" id="3.50.50.60">
    <property type="entry name" value="FAD/NAD(P)-binding domain"/>
    <property type="match status" value="2"/>
</dbReference>
<dbReference type="EC" id="1.8.1.9" evidence="7"/>
<evidence type="ECO:0000259" key="9">
    <source>
        <dbReference type="Pfam" id="PF07992"/>
    </source>
</evidence>
<evidence type="ECO:0000313" key="10">
    <source>
        <dbReference type="EMBL" id="SHE62730.1"/>
    </source>
</evidence>
<comment type="similarity">
    <text evidence="1 7">Belongs to the class-II pyridine nucleotide-disulfide oxidoreductase family.</text>
</comment>
<comment type="cofactor">
    <cofactor evidence="8">
        <name>FAD</name>
        <dbReference type="ChEBI" id="CHEBI:57692"/>
    </cofactor>
    <text evidence="8">Binds 1 FAD per subunit.</text>
</comment>
<evidence type="ECO:0000256" key="1">
    <source>
        <dbReference type="ARBA" id="ARBA00009333"/>
    </source>
</evidence>
<reference evidence="10 11" key="1">
    <citation type="submission" date="2016-11" db="EMBL/GenBank/DDBJ databases">
        <authorList>
            <person name="Jaros S."/>
            <person name="Januszkiewicz K."/>
            <person name="Wedrychowicz H."/>
        </authorList>
    </citation>
    <scope>NUCLEOTIDE SEQUENCE [LARGE SCALE GENOMIC DNA]</scope>
    <source>
        <strain evidence="10 11">DSM 14828</strain>
    </source>
</reference>
<evidence type="ECO:0000256" key="3">
    <source>
        <dbReference type="ARBA" id="ARBA00022827"/>
    </source>
</evidence>
<name>A0A1M4V1F6_9FIRM</name>
<feature type="domain" description="FAD/NAD(P)-binding" evidence="9">
    <location>
        <begin position="4"/>
        <end position="291"/>
    </location>
</feature>
<keyword evidence="6 7" id="KW-0676">Redox-active center</keyword>
<comment type="catalytic activity">
    <reaction evidence="7">
        <text>[thioredoxin]-dithiol + NADP(+) = [thioredoxin]-disulfide + NADPH + H(+)</text>
        <dbReference type="Rhea" id="RHEA:20345"/>
        <dbReference type="Rhea" id="RHEA-COMP:10698"/>
        <dbReference type="Rhea" id="RHEA-COMP:10700"/>
        <dbReference type="ChEBI" id="CHEBI:15378"/>
        <dbReference type="ChEBI" id="CHEBI:29950"/>
        <dbReference type="ChEBI" id="CHEBI:50058"/>
        <dbReference type="ChEBI" id="CHEBI:57783"/>
        <dbReference type="ChEBI" id="CHEBI:58349"/>
        <dbReference type="EC" id="1.8.1.9"/>
    </reaction>
</comment>
<proteinExistence type="inferred from homology"/>
<dbReference type="AlphaFoldDB" id="A0A1M4V1F6"/>
<keyword evidence="3 7" id="KW-0274">FAD</keyword>
<dbReference type="Proteomes" id="UP000184251">
    <property type="component" value="Unassembled WGS sequence"/>
</dbReference>
<dbReference type="NCBIfam" id="TIGR01292">
    <property type="entry name" value="TRX_reduct"/>
    <property type="match status" value="1"/>
</dbReference>
<evidence type="ECO:0000313" key="11">
    <source>
        <dbReference type="Proteomes" id="UP000184251"/>
    </source>
</evidence>
<dbReference type="RefSeq" id="WP_073269869.1">
    <property type="nucleotide sequence ID" value="NZ_FQTU01000004.1"/>
</dbReference>
<dbReference type="OrthoDB" id="9806179at2"/>
<protein>
    <recommendedName>
        <fullName evidence="7">Thioredoxin reductase</fullName>
        <ecNumber evidence="7">1.8.1.9</ecNumber>
    </recommendedName>
</protein>
<accession>A0A1M4V1F6</accession>
<dbReference type="InterPro" id="IPR036188">
    <property type="entry name" value="FAD/NAD-bd_sf"/>
</dbReference>
<dbReference type="InterPro" id="IPR050097">
    <property type="entry name" value="Ferredoxin-NADP_redctase_2"/>
</dbReference>
<dbReference type="InterPro" id="IPR008255">
    <property type="entry name" value="Pyr_nucl-diS_OxRdtase_2_AS"/>
</dbReference>
<dbReference type="PROSITE" id="PS00573">
    <property type="entry name" value="PYRIDINE_REDOX_2"/>
    <property type="match status" value="1"/>
</dbReference>
<dbReference type="PRINTS" id="PR00368">
    <property type="entry name" value="FADPNR"/>
</dbReference>
<keyword evidence="5" id="KW-1015">Disulfide bond</keyword>
<dbReference type="GO" id="GO:0019430">
    <property type="term" value="P:removal of superoxide radicals"/>
    <property type="evidence" value="ECO:0007669"/>
    <property type="project" value="UniProtKB-UniRule"/>
</dbReference>
<dbReference type="SUPFAM" id="SSF51905">
    <property type="entry name" value="FAD/NAD(P)-binding domain"/>
    <property type="match status" value="1"/>
</dbReference>
<dbReference type="InterPro" id="IPR023753">
    <property type="entry name" value="FAD/NAD-binding_dom"/>
</dbReference>
<comment type="subunit">
    <text evidence="7">Homodimer.</text>
</comment>
<dbReference type="InterPro" id="IPR005982">
    <property type="entry name" value="Thioredox_Rdtase"/>
</dbReference>
<keyword evidence="11" id="KW-1185">Reference proteome</keyword>
<evidence type="ECO:0000256" key="4">
    <source>
        <dbReference type="ARBA" id="ARBA00023002"/>
    </source>
</evidence>
<dbReference type="PANTHER" id="PTHR48105">
    <property type="entry name" value="THIOREDOXIN REDUCTASE 1-RELATED-RELATED"/>
    <property type="match status" value="1"/>
</dbReference>
<dbReference type="STRING" id="1120975.SAMN02746064_00885"/>
<evidence type="ECO:0000256" key="5">
    <source>
        <dbReference type="ARBA" id="ARBA00023157"/>
    </source>
</evidence>
<sequence length="307" mass="33361">MKTYDLVIIGGGPAGLSAGLYASRAKLKNIVLEKGDAGGQLATTNDIDNYPGSAENTNGPALSQRMKDQCVEFGSEFAKEELLSIEKKDKLFYLKTDKNEYEAKSVVIATGSNPKEIGCKGEKEFRGMGVSYCATCDGFFFKDLTVAVIGGGDSALEEGMFLTKLAKKVYVVHRRDEFRAAKSIQEKAFANSKMEFIYDSVVEEIKGDGVVNGITLKNVKTGELTNLSVDGVFVFVGYKPDSTLFEDMVEIDEIGFIIGDEEMKTKMEGIFVAGDVRQKMLKQVITAAADGAIAAVSAEKYIARVFE</sequence>
<evidence type="ECO:0000256" key="6">
    <source>
        <dbReference type="ARBA" id="ARBA00023284"/>
    </source>
</evidence>
<keyword evidence="2 7" id="KW-0285">Flavoprotein</keyword>
<keyword evidence="4 7" id="KW-0560">Oxidoreductase</keyword>
<evidence type="ECO:0000256" key="2">
    <source>
        <dbReference type="ARBA" id="ARBA00022630"/>
    </source>
</evidence>
<gene>
    <name evidence="10" type="ORF">SAMN02746064_00885</name>
</gene>
<dbReference type="Pfam" id="PF07992">
    <property type="entry name" value="Pyr_redox_2"/>
    <property type="match status" value="1"/>
</dbReference>